<comment type="caution">
    <text evidence="2">The sequence shown here is derived from an EMBL/GenBank/DDBJ whole genome shotgun (WGS) entry which is preliminary data.</text>
</comment>
<feature type="compositionally biased region" description="Polar residues" evidence="1">
    <location>
        <begin position="1"/>
        <end position="11"/>
    </location>
</feature>
<dbReference type="GO" id="GO:0006338">
    <property type="term" value="P:chromatin remodeling"/>
    <property type="evidence" value="ECO:0007669"/>
    <property type="project" value="InterPro"/>
</dbReference>
<name>A0AA43TW50_9LECA</name>
<evidence type="ECO:0000256" key="1">
    <source>
        <dbReference type="SAM" id="MobiDB-lite"/>
    </source>
</evidence>
<feature type="compositionally biased region" description="Low complexity" evidence="1">
    <location>
        <begin position="225"/>
        <end position="235"/>
    </location>
</feature>
<dbReference type="AlphaFoldDB" id="A0AA43TW50"/>
<feature type="compositionally biased region" description="Polar residues" evidence="1">
    <location>
        <begin position="241"/>
        <end position="254"/>
    </location>
</feature>
<proteinExistence type="predicted"/>
<feature type="region of interest" description="Disordered" evidence="1">
    <location>
        <begin position="1"/>
        <end position="156"/>
    </location>
</feature>
<dbReference type="InterPro" id="IPR013175">
    <property type="entry name" value="INO80_su_Ies4"/>
</dbReference>
<organism evidence="2 3">
    <name type="scientific">Ramalina farinacea</name>
    <dbReference type="NCBI Taxonomy" id="258253"/>
    <lineage>
        <taxon>Eukaryota</taxon>
        <taxon>Fungi</taxon>
        <taxon>Dikarya</taxon>
        <taxon>Ascomycota</taxon>
        <taxon>Pezizomycotina</taxon>
        <taxon>Lecanoromycetes</taxon>
        <taxon>OSLEUM clade</taxon>
        <taxon>Lecanoromycetidae</taxon>
        <taxon>Lecanorales</taxon>
        <taxon>Lecanorineae</taxon>
        <taxon>Ramalinaceae</taxon>
        <taxon>Ramalina</taxon>
    </lineage>
</organism>
<dbReference type="EMBL" id="JAPUFD010000011">
    <property type="protein sequence ID" value="MDI1490143.1"/>
    <property type="molecule type" value="Genomic_DNA"/>
</dbReference>
<feature type="compositionally biased region" description="Low complexity" evidence="1">
    <location>
        <begin position="15"/>
        <end position="40"/>
    </location>
</feature>
<gene>
    <name evidence="2" type="ORF">OHK93_001343</name>
</gene>
<sequence>MPTPTRPTGGSRQRVPSSLSKVSTPPVTSSPKQTKTSKPSLIVQLKLQPKLLRRFTSSSPSTEPEVPKVQKLTISKNQPVEKLKVEKPDDDLLSAGTSGRRDSSDDRSKGDEGNVKVGQKRELGAGVTNDETTKPKAAQRKRPKVGENGRIDGRTAAAKAMGYNPAAHKLGPKANQGAINEKLRALDRTKKPCRRWQKTGFNIKSFTGRGWEAPSWRTPQGRSFGEAAESGESSSNDLGKENSSSNLGSEQSPAHDNGYMASSPLPIAPSPA</sequence>
<feature type="region of interest" description="Disordered" evidence="1">
    <location>
        <begin position="185"/>
        <end position="272"/>
    </location>
</feature>
<feature type="compositionally biased region" description="Basic and acidic residues" evidence="1">
    <location>
        <begin position="144"/>
        <end position="153"/>
    </location>
</feature>
<keyword evidence="3" id="KW-1185">Reference proteome</keyword>
<dbReference type="PANTHER" id="PTHR28061:SF1">
    <property type="entry name" value="INO80 COMPLEX SUBUNIT 4"/>
    <property type="match status" value="1"/>
</dbReference>
<dbReference type="Pfam" id="PF08193">
    <property type="entry name" value="INO80_Ies4"/>
    <property type="match status" value="1"/>
</dbReference>
<evidence type="ECO:0000313" key="3">
    <source>
        <dbReference type="Proteomes" id="UP001161017"/>
    </source>
</evidence>
<reference evidence="2" key="1">
    <citation type="journal article" date="2023" name="Genome Biol. Evol.">
        <title>First Whole Genome Sequence and Flow Cytometry Genome Size Data for the Lichen-Forming Fungus Ramalina farinacea (Ascomycota).</title>
        <authorList>
            <person name="Llewellyn T."/>
            <person name="Mian S."/>
            <person name="Hill R."/>
            <person name="Leitch I.J."/>
            <person name="Gaya E."/>
        </authorList>
    </citation>
    <scope>NUCLEOTIDE SEQUENCE</scope>
    <source>
        <strain evidence="2">LIQ254RAFAR</strain>
    </source>
</reference>
<dbReference type="Proteomes" id="UP001161017">
    <property type="component" value="Unassembled WGS sequence"/>
</dbReference>
<evidence type="ECO:0000313" key="2">
    <source>
        <dbReference type="EMBL" id="MDI1490143.1"/>
    </source>
</evidence>
<feature type="compositionally biased region" description="Basic and acidic residues" evidence="1">
    <location>
        <begin position="99"/>
        <end position="123"/>
    </location>
</feature>
<dbReference type="PANTHER" id="PTHR28061">
    <property type="entry name" value="INO EIGHTY SUBUNIT 4"/>
    <property type="match status" value="1"/>
</dbReference>
<dbReference type="GO" id="GO:0031011">
    <property type="term" value="C:Ino80 complex"/>
    <property type="evidence" value="ECO:0007669"/>
    <property type="project" value="InterPro"/>
</dbReference>
<accession>A0AA43TW50</accession>
<protein>
    <submittedName>
        <fullName evidence="2">Uncharacterized protein</fullName>
    </submittedName>
</protein>